<organism evidence="2 3">
    <name type="scientific">Mucuna pruriens</name>
    <name type="common">Velvet bean</name>
    <name type="synonym">Dolichos pruriens</name>
    <dbReference type="NCBI Taxonomy" id="157652"/>
    <lineage>
        <taxon>Eukaryota</taxon>
        <taxon>Viridiplantae</taxon>
        <taxon>Streptophyta</taxon>
        <taxon>Embryophyta</taxon>
        <taxon>Tracheophyta</taxon>
        <taxon>Spermatophyta</taxon>
        <taxon>Magnoliopsida</taxon>
        <taxon>eudicotyledons</taxon>
        <taxon>Gunneridae</taxon>
        <taxon>Pentapetalae</taxon>
        <taxon>rosids</taxon>
        <taxon>fabids</taxon>
        <taxon>Fabales</taxon>
        <taxon>Fabaceae</taxon>
        <taxon>Papilionoideae</taxon>
        <taxon>50 kb inversion clade</taxon>
        <taxon>NPAAA clade</taxon>
        <taxon>indigoferoid/millettioid clade</taxon>
        <taxon>Phaseoleae</taxon>
        <taxon>Mucuna</taxon>
    </lineage>
</organism>
<feature type="region of interest" description="Disordered" evidence="1">
    <location>
        <begin position="122"/>
        <end position="152"/>
    </location>
</feature>
<dbReference type="EMBL" id="QJKJ01004099">
    <property type="protein sequence ID" value="RDX95556.1"/>
    <property type="molecule type" value="Genomic_DNA"/>
</dbReference>
<dbReference type="OrthoDB" id="778454at2759"/>
<dbReference type="CDD" id="cd00303">
    <property type="entry name" value="retropepsin_like"/>
    <property type="match status" value="1"/>
</dbReference>
<evidence type="ECO:0008006" key="4">
    <source>
        <dbReference type="Google" id="ProtNLM"/>
    </source>
</evidence>
<accession>A0A371GYM7</accession>
<dbReference type="Proteomes" id="UP000257109">
    <property type="component" value="Unassembled WGS sequence"/>
</dbReference>
<keyword evidence="3" id="KW-1185">Reference proteome</keyword>
<evidence type="ECO:0000256" key="1">
    <source>
        <dbReference type="SAM" id="MobiDB-lite"/>
    </source>
</evidence>
<gene>
    <name evidence="2" type="ORF">CR513_21900</name>
</gene>
<feature type="non-terminal residue" evidence="2">
    <location>
        <position position="1"/>
    </location>
</feature>
<proteinExistence type="predicted"/>
<evidence type="ECO:0000313" key="3">
    <source>
        <dbReference type="Proteomes" id="UP000257109"/>
    </source>
</evidence>
<protein>
    <recommendedName>
        <fullName evidence="4">Aspartic peptidase DDI1-type domain-containing protein</fullName>
    </recommendedName>
</protein>
<reference evidence="2" key="1">
    <citation type="submission" date="2018-05" db="EMBL/GenBank/DDBJ databases">
        <title>Draft genome of Mucuna pruriens seed.</title>
        <authorList>
            <person name="Nnadi N.E."/>
            <person name="Vos R."/>
            <person name="Hasami M.H."/>
            <person name="Devisetty U.K."/>
            <person name="Aguiy J.C."/>
        </authorList>
    </citation>
    <scope>NUCLEOTIDE SEQUENCE [LARGE SCALE GENOMIC DNA]</scope>
    <source>
        <strain evidence="2">JCA_2017</strain>
    </source>
</reference>
<dbReference type="PANTHER" id="PTHR33067:SF9">
    <property type="entry name" value="RNA-DIRECTED DNA POLYMERASE"/>
    <property type="match status" value="1"/>
</dbReference>
<dbReference type="AlphaFoldDB" id="A0A371GYM7"/>
<evidence type="ECO:0000313" key="2">
    <source>
        <dbReference type="EMBL" id="RDX95556.1"/>
    </source>
</evidence>
<comment type="caution">
    <text evidence="2">The sequence shown here is derived from an EMBL/GenBank/DDBJ whole genome shotgun (WGS) entry which is preliminary data.</text>
</comment>
<sequence length="341" mass="37984">MDRNMIDAASNGSLMDKTPAAVRHLISNMASNTQQFRTKGAITSRVVNVVNTIDNLRLENQLSKLTLLVRQLVVGQHQPSAPIRVCGICSSMEHLMICAPRRTTNQHSESATVGYFQKSSLSNDSKFKRGHERVSLRSGRELPQQPAPQPKSRLVNAKFEPEADSLARVVPLPFPTQTIPARKSKIDENLLKMFQRVEINILVLDAIKQISKYAKFLKELFMHKRKKMKGGIEMGGVVLALIKNEEVTTKSQQALPKKIFSVPCTIGDCTFVDAMLDLGASINVMPSSIYNSLNFGDLEPTRMIIQLANKIQVNELIFPTNFYVLDMEDKTFGKGSTLILG</sequence>
<dbReference type="Gene3D" id="2.40.70.10">
    <property type="entry name" value="Acid Proteases"/>
    <property type="match status" value="1"/>
</dbReference>
<dbReference type="PANTHER" id="PTHR33067">
    <property type="entry name" value="RNA-DIRECTED DNA POLYMERASE-RELATED"/>
    <property type="match status" value="1"/>
</dbReference>
<name>A0A371GYM7_MUCPR</name>
<dbReference type="InterPro" id="IPR021109">
    <property type="entry name" value="Peptidase_aspartic_dom_sf"/>
</dbReference>